<dbReference type="EMBL" id="JXTB01000085">
    <property type="protein sequence ID" value="PON65723.1"/>
    <property type="molecule type" value="Genomic_DNA"/>
</dbReference>
<organism evidence="1 2">
    <name type="scientific">Parasponia andersonii</name>
    <name type="common">Sponia andersonii</name>
    <dbReference type="NCBI Taxonomy" id="3476"/>
    <lineage>
        <taxon>Eukaryota</taxon>
        <taxon>Viridiplantae</taxon>
        <taxon>Streptophyta</taxon>
        <taxon>Embryophyta</taxon>
        <taxon>Tracheophyta</taxon>
        <taxon>Spermatophyta</taxon>
        <taxon>Magnoliopsida</taxon>
        <taxon>eudicotyledons</taxon>
        <taxon>Gunneridae</taxon>
        <taxon>Pentapetalae</taxon>
        <taxon>rosids</taxon>
        <taxon>fabids</taxon>
        <taxon>Rosales</taxon>
        <taxon>Cannabaceae</taxon>
        <taxon>Parasponia</taxon>
    </lineage>
</organism>
<gene>
    <name evidence="1" type="ORF">PanWU01x14_114660</name>
</gene>
<keyword evidence="2" id="KW-1185">Reference proteome</keyword>
<reference evidence="2" key="1">
    <citation type="submission" date="2016-06" db="EMBL/GenBank/DDBJ databases">
        <title>Parallel loss of symbiosis genes in relatives of nitrogen-fixing non-legume Parasponia.</title>
        <authorList>
            <person name="Van Velzen R."/>
            <person name="Holmer R."/>
            <person name="Bu F."/>
            <person name="Rutten L."/>
            <person name="Van Zeijl A."/>
            <person name="Liu W."/>
            <person name="Santuari L."/>
            <person name="Cao Q."/>
            <person name="Sharma T."/>
            <person name="Shen D."/>
            <person name="Roswanjaya Y."/>
            <person name="Wardhani T."/>
            <person name="Kalhor M.S."/>
            <person name="Jansen J."/>
            <person name="Van den Hoogen J."/>
            <person name="Gungor B."/>
            <person name="Hartog M."/>
            <person name="Hontelez J."/>
            <person name="Verver J."/>
            <person name="Yang W.-C."/>
            <person name="Schijlen E."/>
            <person name="Repin R."/>
            <person name="Schilthuizen M."/>
            <person name="Schranz E."/>
            <person name="Heidstra R."/>
            <person name="Miyata K."/>
            <person name="Fedorova E."/>
            <person name="Kohlen W."/>
            <person name="Bisseling T."/>
            <person name="Smit S."/>
            <person name="Geurts R."/>
        </authorList>
    </citation>
    <scope>NUCLEOTIDE SEQUENCE [LARGE SCALE GENOMIC DNA]</scope>
    <source>
        <strain evidence="2">cv. WU1-14</strain>
    </source>
</reference>
<dbReference type="AlphaFoldDB" id="A0A2P5CXF5"/>
<evidence type="ECO:0000313" key="1">
    <source>
        <dbReference type="EMBL" id="PON65723.1"/>
    </source>
</evidence>
<accession>A0A2P5CXF5</accession>
<dbReference type="Proteomes" id="UP000237105">
    <property type="component" value="Unassembled WGS sequence"/>
</dbReference>
<comment type="caution">
    <text evidence="1">The sequence shown here is derived from an EMBL/GenBank/DDBJ whole genome shotgun (WGS) entry which is preliminary data.</text>
</comment>
<protein>
    <submittedName>
        <fullName evidence="1">Uncharacterized protein</fullName>
    </submittedName>
</protein>
<proteinExistence type="predicted"/>
<evidence type="ECO:0000313" key="2">
    <source>
        <dbReference type="Proteomes" id="UP000237105"/>
    </source>
</evidence>
<name>A0A2P5CXF5_PARAD</name>
<sequence length="62" mass="6705">MKNPSSLGLVPDCALCLKVECQLWKKDVDKGFYAAPNWDLDQVSKLGPHGFGTNCHGGITSL</sequence>